<dbReference type="Proteomes" id="UP000005481">
    <property type="component" value="Unassembled WGS sequence"/>
</dbReference>
<name>G9YFF5_9FIRM</name>
<comment type="cofactor">
    <cofactor evidence="5">
        <name>Mg(2+)</name>
        <dbReference type="ChEBI" id="CHEBI:18420"/>
    </cofactor>
</comment>
<dbReference type="STRING" id="861450.HMPREF0080_00367"/>
<dbReference type="GO" id="GO:0035999">
    <property type="term" value="P:tetrahydrofolate interconversion"/>
    <property type="evidence" value="ECO:0007669"/>
    <property type="project" value="TreeGrafter"/>
</dbReference>
<dbReference type="PANTHER" id="PTHR23407">
    <property type="entry name" value="ATPASE INHIBITOR/5-FORMYLTETRAHYDROFOLATE CYCLO-LIGASE"/>
    <property type="match status" value="1"/>
</dbReference>
<evidence type="ECO:0000256" key="1">
    <source>
        <dbReference type="ARBA" id="ARBA00010638"/>
    </source>
</evidence>
<feature type="binding site" evidence="4">
    <location>
        <begin position="132"/>
        <end position="140"/>
    </location>
    <ligand>
        <name>ATP</name>
        <dbReference type="ChEBI" id="CHEBI:30616"/>
    </ligand>
</feature>
<dbReference type="AlphaFoldDB" id="G9YFF5"/>
<comment type="catalytic activity">
    <reaction evidence="5">
        <text>(6S)-5-formyl-5,6,7,8-tetrahydrofolate + ATP = (6R)-5,10-methenyltetrahydrofolate + ADP + phosphate</text>
        <dbReference type="Rhea" id="RHEA:10488"/>
        <dbReference type="ChEBI" id="CHEBI:30616"/>
        <dbReference type="ChEBI" id="CHEBI:43474"/>
        <dbReference type="ChEBI" id="CHEBI:57455"/>
        <dbReference type="ChEBI" id="CHEBI:57457"/>
        <dbReference type="ChEBI" id="CHEBI:456216"/>
        <dbReference type="EC" id="6.3.3.2"/>
    </reaction>
</comment>
<dbReference type="PIRSF" id="PIRSF006806">
    <property type="entry name" value="FTHF_cligase"/>
    <property type="match status" value="1"/>
</dbReference>
<sequence>MEEKKVLRKQMNSLLHSLPADVCAAGSSVICRSLWQSEKYKTAKRIMAFLHMAGEVSLDAFIDRAVKDGKEIYVPRCLDEGRMEGVRLYSLAAAVSGRYGIRTAAGGAPVCDRRQLDWLIVSGLAFDRQGHRLGRGAGFYDRFAENIRGDIVWAVAHGFQLIDSVPVEAHDVSVSVIVTEKEYISTI</sequence>
<evidence type="ECO:0000256" key="4">
    <source>
        <dbReference type="PIRSR" id="PIRSR006806-1"/>
    </source>
</evidence>
<evidence type="ECO:0000256" key="5">
    <source>
        <dbReference type="RuleBase" id="RU361279"/>
    </source>
</evidence>
<dbReference type="GO" id="GO:0005524">
    <property type="term" value="F:ATP binding"/>
    <property type="evidence" value="ECO:0007669"/>
    <property type="project" value="UniProtKB-KW"/>
</dbReference>
<dbReference type="Pfam" id="PF01812">
    <property type="entry name" value="5-FTHF_cyc-lig"/>
    <property type="match status" value="1"/>
</dbReference>
<dbReference type="GO" id="GO:0009396">
    <property type="term" value="P:folic acid-containing compound biosynthetic process"/>
    <property type="evidence" value="ECO:0007669"/>
    <property type="project" value="TreeGrafter"/>
</dbReference>
<dbReference type="RefSeq" id="WP_006789350.1">
    <property type="nucleotide sequence ID" value="NZ_JH417569.1"/>
</dbReference>
<dbReference type="HOGENOM" id="CLU_066245_2_2_9"/>
<dbReference type="InterPro" id="IPR024185">
    <property type="entry name" value="FTHF_cligase-like_sf"/>
</dbReference>
<evidence type="ECO:0000256" key="2">
    <source>
        <dbReference type="ARBA" id="ARBA00022741"/>
    </source>
</evidence>
<proteinExistence type="inferred from homology"/>
<keyword evidence="2 4" id="KW-0547">Nucleotide-binding</keyword>
<dbReference type="SUPFAM" id="SSF100950">
    <property type="entry name" value="NagB/RpiA/CoA transferase-like"/>
    <property type="match status" value="1"/>
</dbReference>
<keyword evidence="7" id="KW-1185">Reference proteome</keyword>
<comment type="caution">
    <text evidence="6">The sequence shown here is derived from an EMBL/GenBank/DDBJ whole genome shotgun (WGS) entry which is preliminary data.</text>
</comment>
<accession>G9YFF5</accession>
<organism evidence="6 7">
    <name type="scientific">Anaeroglobus geminatus F0357</name>
    <dbReference type="NCBI Taxonomy" id="861450"/>
    <lineage>
        <taxon>Bacteria</taxon>
        <taxon>Bacillati</taxon>
        <taxon>Bacillota</taxon>
        <taxon>Negativicutes</taxon>
        <taxon>Veillonellales</taxon>
        <taxon>Veillonellaceae</taxon>
        <taxon>Anaeroglobus</taxon>
    </lineage>
</organism>
<dbReference type="OrthoDB" id="9801938at2"/>
<keyword evidence="5" id="KW-0460">Magnesium</keyword>
<dbReference type="PATRIC" id="fig|861450.3.peg.350"/>
<dbReference type="EMBL" id="AGCJ01000012">
    <property type="protein sequence ID" value="EHM43122.1"/>
    <property type="molecule type" value="Genomic_DNA"/>
</dbReference>
<dbReference type="EC" id="6.3.3.2" evidence="5"/>
<dbReference type="GO" id="GO:0046872">
    <property type="term" value="F:metal ion binding"/>
    <property type="evidence" value="ECO:0007669"/>
    <property type="project" value="UniProtKB-KW"/>
</dbReference>
<feature type="binding site" evidence="4">
    <location>
        <position position="55"/>
    </location>
    <ligand>
        <name>substrate</name>
    </ligand>
</feature>
<dbReference type="PANTHER" id="PTHR23407:SF1">
    <property type="entry name" value="5-FORMYLTETRAHYDROFOLATE CYCLO-LIGASE"/>
    <property type="match status" value="1"/>
</dbReference>
<protein>
    <recommendedName>
        <fullName evidence="5">5-formyltetrahydrofolate cyclo-ligase</fullName>
        <ecNumber evidence="5">6.3.3.2</ecNumber>
    </recommendedName>
</protein>
<evidence type="ECO:0000313" key="6">
    <source>
        <dbReference type="EMBL" id="EHM43122.1"/>
    </source>
</evidence>
<dbReference type="Gene3D" id="3.40.50.10420">
    <property type="entry name" value="NagB/RpiA/CoA transferase-like"/>
    <property type="match status" value="1"/>
</dbReference>
<keyword evidence="6" id="KW-0436">Ligase</keyword>
<feature type="binding site" evidence="4">
    <location>
        <position position="50"/>
    </location>
    <ligand>
        <name>substrate</name>
    </ligand>
</feature>
<comment type="similarity">
    <text evidence="1 5">Belongs to the 5-formyltetrahydrofolate cyclo-ligase family.</text>
</comment>
<gene>
    <name evidence="6" type="ORF">HMPREF0080_00367</name>
</gene>
<dbReference type="GO" id="GO:0030272">
    <property type="term" value="F:5-formyltetrahydrofolate cyclo-ligase activity"/>
    <property type="evidence" value="ECO:0007669"/>
    <property type="project" value="UniProtKB-EC"/>
</dbReference>
<dbReference type="InterPro" id="IPR002698">
    <property type="entry name" value="FTHF_cligase"/>
</dbReference>
<feature type="binding site" evidence="4">
    <location>
        <begin position="4"/>
        <end position="8"/>
    </location>
    <ligand>
        <name>ATP</name>
        <dbReference type="ChEBI" id="CHEBI:30616"/>
    </ligand>
</feature>
<dbReference type="NCBIfam" id="TIGR02727">
    <property type="entry name" value="MTHFS_bact"/>
    <property type="match status" value="1"/>
</dbReference>
<dbReference type="eggNOG" id="COG0212">
    <property type="taxonomic scope" value="Bacteria"/>
</dbReference>
<dbReference type="InterPro" id="IPR037171">
    <property type="entry name" value="NagB/RpiA_transferase-like"/>
</dbReference>
<keyword evidence="5" id="KW-0479">Metal-binding</keyword>
<evidence type="ECO:0000313" key="7">
    <source>
        <dbReference type="Proteomes" id="UP000005481"/>
    </source>
</evidence>
<keyword evidence="3 4" id="KW-0067">ATP-binding</keyword>
<reference evidence="6 7" key="1">
    <citation type="submission" date="2011-08" db="EMBL/GenBank/DDBJ databases">
        <authorList>
            <person name="Weinstock G."/>
            <person name="Sodergren E."/>
            <person name="Clifton S."/>
            <person name="Fulton L."/>
            <person name="Fulton B."/>
            <person name="Courtney L."/>
            <person name="Fronick C."/>
            <person name="Harrison M."/>
            <person name="Strong C."/>
            <person name="Farmer C."/>
            <person name="Delahaunty K."/>
            <person name="Markovic C."/>
            <person name="Hall O."/>
            <person name="Minx P."/>
            <person name="Tomlinson C."/>
            <person name="Mitreva M."/>
            <person name="Hou S."/>
            <person name="Chen J."/>
            <person name="Wollam A."/>
            <person name="Pepin K.H."/>
            <person name="Johnson M."/>
            <person name="Bhonagiri V."/>
            <person name="Zhang X."/>
            <person name="Suruliraj S."/>
            <person name="Warren W."/>
            <person name="Chinwalla A."/>
            <person name="Mardis E.R."/>
            <person name="Wilson R.K."/>
        </authorList>
    </citation>
    <scope>NUCLEOTIDE SEQUENCE [LARGE SCALE GENOMIC DNA]</scope>
    <source>
        <strain evidence="6 7">F0357</strain>
    </source>
</reference>
<evidence type="ECO:0000256" key="3">
    <source>
        <dbReference type="ARBA" id="ARBA00022840"/>
    </source>
</evidence>